<organism evidence="5 6">
    <name type="scientific">Strix occidentalis caurina</name>
    <name type="common">northern spotted owl</name>
    <dbReference type="NCBI Taxonomy" id="311401"/>
    <lineage>
        <taxon>Eukaryota</taxon>
        <taxon>Metazoa</taxon>
        <taxon>Chordata</taxon>
        <taxon>Craniata</taxon>
        <taxon>Vertebrata</taxon>
        <taxon>Euteleostomi</taxon>
        <taxon>Archelosauria</taxon>
        <taxon>Archosauria</taxon>
        <taxon>Dinosauria</taxon>
        <taxon>Saurischia</taxon>
        <taxon>Theropoda</taxon>
        <taxon>Coelurosauria</taxon>
        <taxon>Aves</taxon>
        <taxon>Neognathae</taxon>
        <taxon>Neoaves</taxon>
        <taxon>Telluraves</taxon>
        <taxon>Strigiformes</taxon>
        <taxon>Strigidae</taxon>
        <taxon>Strix</taxon>
    </lineage>
</organism>
<reference evidence="5" key="1">
    <citation type="submission" date="2025-08" db="UniProtKB">
        <authorList>
            <consortium name="Ensembl"/>
        </authorList>
    </citation>
    <scope>IDENTIFICATION</scope>
</reference>
<dbReference type="CDD" id="cd11304">
    <property type="entry name" value="Cadherin_repeat"/>
    <property type="match status" value="1"/>
</dbReference>
<keyword evidence="3" id="KW-0106">Calcium</keyword>
<comment type="subcellular location">
    <subcellularLocation>
        <location evidence="1">Membrane</location>
    </subcellularLocation>
</comment>
<dbReference type="GO" id="GO:0005509">
    <property type="term" value="F:calcium ion binding"/>
    <property type="evidence" value="ECO:0007669"/>
    <property type="project" value="UniProtKB-UniRule"/>
</dbReference>
<dbReference type="PROSITE" id="PS50268">
    <property type="entry name" value="CADHERIN_2"/>
    <property type="match status" value="1"/>
</dbReference>
<dbReference type="GO" id="GO:0016020">
    <property type="term" value="C:membrane"/>
    <property type="evidence" value="ECO:0007669"/>
    <property type="project" value="UniProtKB-SubCell"/>
</dbReference>
<dbReference type="SUPFAM" id="SSF49313">
    <property type="entry name" value="Cadherin-like"/>
    <property type="match status" value="1"/>
</dbReference>
<evidence type="ECO:0000313" key="6">
    <source>
        <dbReference type="Proteomes" id="UP000694551"/>
    </source>
</evidence>
<dbReference type="Proteomes" id="UP000694551">
    <property type="component" value="Unplaced"/>
</dbReference>
<evidence type="ECO:0000256" key="3">
    <source>
        <dbReference type="PROSITE-ProRule" id="PRU00043"/>
    </source>
</evidence>
<proteinExistence type="predicted"/>
<dbReference type="Gene3D" id="2.60.40.60">
    <property type="entry name" value="Cadherins"/>
    <property type="match status" value="1"/>
</dbReference>
<keyword evidence="6" id="KW-1185">Reference proteome</keyword>
<dbReference type="Ensembl" id="ENSSOCT00000022460.1">
    <property type="protein sequence ID" value="ENSSOCP00000021914.1"/>
    <property type="gene ID" value="ENSSOCG00000016332.1"/>
</dbReference>
<accession>A0A8D0L0D1</accession>
<sequence>GLPATSTVEENAAAGVSVYTFNVTVSPLSSEGVAILPTIVNSNPLTEAFDIESKGDLEYRVVTTGNPVLDYETMPKSFDLLIFVEDITGTTDLNILTIQVTDKNEHPIFRGNMAIQSKIMVVFEKNNA</sequence>
<feature type="domain" description="Cadherin" evidence="4">
    <location>
        <begin position="7"/>
        <end position="109"/>
    </location>
</feature>
<evidence type="ECO:0000259" key="4">
    <source>
        <dbReference type="PROSITE" id="PS50268"/>
    </source>
</evidence>
<dbReference type="InterPro" id="IPR002126">
    <property type="entry name" value="Cadherin-like_dom"/>
</dbReference>
<evidence type="ECO:0000256" key="1">
    <source>
        <dbReference type="ARBA" id="ARBA00004370"/>
    </source>
</evidence>
<dbReference type="AlphaFoldDB" id="A0A8D0L0D1"/>
<dbReference type="GO" id="GO:0007156">
    <property type="term" value="P:homophilic cell adhesion via plasma membrane adhesion molecules"/>
    <property type="evidence" value="ECO:0007669"/>
    <property type="project" value="InterPro"/>
</dbReference>
<dbReference type="InterPro" id="IPR015919">
    <property type="entry name" value="Cadherin-like_sf"/>
</dbReference>
<evidence type="ECO:0000256" key="2">
    <source>
        <dbReference type="ARBA" id="ARBA00023136"/>
    </source>
</evidence>
<name>A0A8D0L0D1_STROC</name>
<protein>
    <recommendedName>
        <fullName evidence="4">Cadherin domain-containing protein</fullName>
    </recommendedName>
</protein>
<reference evidence="5" key="2">
    <citation type="submission" date="2025-09" db="UniProtKB">
        <authorList>
            <consortium name="Ensembl"/>
        </authorList>
    </citation>
    <scope>IDENTIFICATION</scope>
</reference>
<evidence type="ECO:0000313" key="5">
    <source>
        <dbReference type="Ensembl" id="ENSSOCP00000021914.1"/>
    </source>
</evidence>
<keyword evidence="2" id="KW-0472">Membrane</keyword>